<evidence type="ECO:0000256" key="6">
    <source>
        <dbReference type="ARBA" id="ARBA00023239"/>
    </source>
</evidence>
<dbReference type="InterPro" id="IPR015890">
    <property type="entry name" value="Chorismate_C"/>
</dbReference>
<dbReference type="Proteomes" id="UP000715781">
    <property type="component" value="Unassembled WGS sequence"/>
</dbReference>
<gene>
    <name evidence="12" type="ORF">KME32_11315</name>
</gene>
<dbReference type="InterPro" id="IPR006805">
    <property type="entry name" value="Anth_synth_I_N"/>
</dbReference>
<protein>
    <recommendedName>
        <fullName evidence="3">Anthranilate synthase component 1</fullName>
    </recommendedName>
</protein>
<sequence>MTQSWYWRSLPLEHRTGSEVFARLFRPTATPGIATLLESSYPTPKDYPQLHRYSICAGAPRIIDGVPQMWTPPLGQVLPFLEELLHRSKTGQREMETRGRREIITFPASSRLSFSASSPPPHLPFTGGWLGWLGYDIAWEIEQLPQNKCDRLPFPGAFWYEPDSFAILDHAEQILWLAASDVNGLDELQQKLESNQEDKKTEILTSPSFAITPNFYTSQVDYEAAVNRAKKYIQAGDIFQANLSLRFEATTAASGWSIYLALQRINPSPFASYWQTPWGEVMSCSPERLVLLQNRQAQTRPIAGTRSRGVTPEQDNQLAQELLSNSKERAEHIMLVDLERNDLGRVCDWGTVCVDELLTIERYSHVMHLVSNVKGRLRCDRSAIDLIRALFPGGTITGCPKVRCMEIIEELEPVRRSLFYGSCGYLDQRGNLDLNILIRTLLLAPLQEVQRRRGAGVQGAGSRGGRKKLSDSALKTQRSQLRTVWGQVGAGIVADSDPEREWYESLHKAQAQLLALNMLNRE</sequence>
<dbReference type="InterPro" id="IPR005801">
    <property type="entry name" value="ADC_synthase"/>
</dbReference>
<evidence type="ECO:0000256" key="8">
    <source>
        <dbReference type="ARBA" id="ARBA00047683"/>
    </source>
</evidence>
<feature type="domain" description="Chorismate-utilising enzyme C-terminal" evidence="10">
    <location>
        <begin position="220"/>
        <end position="457"/>
    </location>
</feature>
<dbReference type="NCBIfam" id="NF004610">
    <property type="entry name" value="PRK05940.1"/>
    <property type="match status" value="1"/>
</dbReference>
<dbReference type="EMBL" id="JAHHHN010000005">
    <property type="protein sequence ID" value="MBW4561723.1"/>
    <property type="molecule type" value="Genomic_DNA"/>
</dbReference>
<dbReference type="PRINTS" id="PR00095">
    <property type="entry name" value="ANTSNTHASEI"/>
</dbReference>
<comment type="subunit">
    <text evidence="2">Heterotetramer consisting of two non-identical subunits: a beta subunit (TrpG) and a large alpha subunit (TrpE).</text>
</comment>
<dbReference type="GO" id="GO:0046872">
    <property type="term" value="F:metal ion binding"/>
    <property type="evidence" value="ECO:0007669"/>
    <property type="project" value="UniProtKB-KW"/>
</dbReference>
<evidence type="ECO:0000256" key="4">
    <source>
        <dbReference type="ARBA" id="ARBA00022723"/>
    </source>
</evidence>
<keyword evidence="6 12" id="KW-0456">Lyase</keyword>
<reference evidence="12" key="1">
    <citation type="submission" date="2021-05" db="EMBL/GenBank/DDBJ databases">
        <authorList>
            <person name="Pietrasiak N."/>
            <person name="Ward R."/>
            <person name="Stajich J.E."/>
            <person name="Kurbessoian T."/>
        </authorList>
    </citation>
    <scope>NUCLEOTIDE SEQUENCE</scope>
    <source>
        <strain evidence="12">JT2-VF2</strain>
    </source>
</reference>
<feature type="region of interest" description="Disordered" evidence="9">
    <location>
        <begin position="454"/>
        <end position="473"/>
    </location>
</feature>
<organism evidence="12 13">
    <name type="scientific">Mojavia pulchra JT2-VF2</name>
    <dbReference type="NCBI Taxonomy" id="287848"/>
    <lineage>
        <taxon>Bacteria</taxon>
        <taxon>Bacillati</taxon>
        <taxon>Cyanobacteriota</taxon>
        <taxon>Cyanophyceae</taxon>
        <taxon>Nostocales</taxon>
        <taxon>Nostocaceae</taxon>
    </lineage>
</organism>
<evidence type="ECO:0000256" key="7">
    <source>
        <dbReference type="ARBA" id="ARBA00025634"/>
    </source>
</evidence>
<evidence type="ECO:0000256" key="1">
    <source>
        <dbReference type="ARBA" id="ARBA00001946"/>
    </source>
</evidence>
<dbReference type="PANTHER" id="PTHR11236">
    <property type="entry name" value="AMINOBENZOATE/ANTHRANILATE SYNTHASE"/>
    <property type="match status" value="1"/>
</dbReference>
<comment type="caution">
    <text evidence="12">The sequence shown here is derived from an EMBL/GenBank/DDBJ whole genome shotgun (WGS) entry which is preliminary data.</text>
</comment>
<evidence type="ECO:0000256" key="5">
    <source>
        <dbReference type="ARBA" id="ARBA00022842"/>
    </source>
</evidence>
<dbReference type="Gene3D" id="3.60.120.10">
    <property type="entry name" value="Anthranilate synthase"/>
    <property type="match status" value="1"/>
</dbReference>
<dbReference type="InterPro" id="IPR019999">
    <property type="entry name" value="Anth_synth_I-like"/>
</dbReference>
<evidence type="ECO:0000313" key="12">
    <source>
        <dbReference type="EMBL" id="MBW4561723.1"/>
    </source>
</evidence>
<dbReference type="GO" id="GO:0004049">
    <property type="term" value="F:anthranilate synthase activity"/>
    <property type="evidence" value="ECO:0007669"/>
    <property type="project" value="UniProtKB-EC"/>
</dbReference>
<evidence type="ECO:0000313" key="13">
    <source>
        <dbReference type="Proteomes" id="UP000715781"/>
    </source>
</evidence>
<keyword evidence="4" id="KW-0479">Metal-binding</keyword>
<comment type="catalytic activity">
    <reaction evidence="8">
        <text>chorismate + L-glutamine = anthranilate + pyruvate + L-glutamate + H(+)</text>
        <dbReference type="Rhea" id="RHEA:21732"/>
        <dbReference type="ChEBI" id="CHEBI:15361"/>
        <dbReference type="ChEBI" id="CHEBI:15378"/>
        <dbReference type="ChEBI" id="CHEBI:16567"/>
        <dbReference type="ChEBI" id="CHEBI:29748"/>
        <dbReference type="ChEBI" id="CHEBI:29985"/>
        <dbReference type="ChEBI" id="CHEBI:58359"/>
        <dbReference type="EC" id="4.1.3.27"/>
    </reaction>
</comment>
<evidence type="ECO:0000256" key="2">
    <source>
        <dbReference type="ARBA" id="ARBA00011575"/>
    </source>
</evidence>
<evidence type="ECO:0000259" key="11">
    <source>
        <dbReference type="Pfam" id="PF04715"/>
    </source>
</evidence>
<dbReference type="SUPFAM" id="SSF56322">
    <property type="entry name" value="ADC synthase"/>
    <property type="match status" value="1"/>
</dbReference>
<reference evidence="12" key="2">
    <citation type="journal article" date="2022" name="Microbiol. Resour. Announc.">
        <title>Metagenome Sequencing to Explore Phylogenomics of Terrestrial Cyanobacteria.</title>
        <authorList>
            <person name="Ward R.D."/>
            <person name="Stajich J.E."/>
            <person name="Johansen J.R."/>
            <person name="Huntemann M."/>
            <person name="Clum A."/>
            <person name="Foster B."/>
            <person name="Foster B."/>
            <person name="Roux S."/>
            <person name="Palaniappan K."/>
            <person name="Varghese N."/>
            <person name="Mukherjee S."/>
            <person name="Reddy T.B.K."/>
            <person name="Daum C."/>
            <person name="Copeland A."/>
            <person name="Chen I.A."/>
            <person name="Ivanova N.N."/>
            <person name="Kyrpides N.C."/>
            <person name="Shapiro N."/>
            <person name="Eloe-Fadrosh E.A."/>
            <person name="Pietrasiak N."/>
        </authorList>
    </citation>
    <scope>NUCLEOTIDE SEQUENCE</scope>
    <source>
        <strain evidence="12">JT2-VF2</strain>
    </source>
</reference>
<evidence type="ECO:0000256" key="9">
    <source>
        <dbReference type="SAM" id="MobiDB-lite"/>
    </source>
</evidence>
<comment type="function">
    <text evidence="7">Part of a heterotetrameric complex that catalyzes the two-step biosynthesis of anthranilate, an intermediate in the biosynthesis of L-tryptophan. In the first step, the glutamine-binding beta subunit (TrpG) of anthranilate synthase (AS) provides the glutamine amidotransferase activity which generates ammonia as a substrate that, along with chorismate, is used in the second step, catalyzed by the large alpha subunit of AS (TrpE) to produce anthranilate. In the absence of TrpG, TrpE can synthesize anthranilate directly from chorismate and high concentrations of ammonia.</text>
</comment>
<dbReference type="AlphaFoldDB" id="A0A951UG09"/>
<name>A0A951UG09_9NOST</name>
<feature type="domain" description="Anthranilate synthase component I N-terminal" evidence="11">
    <location>
        <begin position="32"/>
        <end position="177"/>
    </location>
</feature>
<dbReference type="GO" id="GO:0000162">
    <property type="term" value="P:L-tryptophan biosynthetic process"/>
    <property type="evidence" value="ECO:0007669"/>
    <property type="project" value="TreeGrafter"/>
</dbReference>
<dbReference type="Pfam" id="PF00425">
    <property type="entry name" value="Chorismate_bind"/>
    <property type="match status" value="1"/>
</dbReference>
<dbReference type="Pfam" id="PF04715">
    <property type="entry name" value="Anth_synt_I_N"/>
    <property type="match status" value="1"/>
</dbReference>
<proteinExistence type="predicted"/>
<accession>A0A951UG09</accession>
<dbReference type="PANTHER" id="PTHR11236:SF48">
    <property type="entry name" value="ISOCHORISMATE SYNTHASE MENF"/>
    <property type="match status" value="1"/>
</dbReference>
<keyword evidence="5" id="KW-0460">Magnesium</keyword>
<evidence type="ECO:0000259" key="10">
    <source>
        <dbReference type="Pfam" id="PF00425"/>
    </source>
</evidence>
<comment type="cofactor">
    <cofactor evidence="1">
        <name>Mg(2+)</name>
        <dbReference type="ChEBI" id="CHEBI:18420"/>
    </cofactor>
</comment>
<evidence type="ECO:0000256" key="3">
    <source>
        <dbReference type="ARBA" id="ARBA00020653"/>
    </source>
</evidence>